<evidence type="ECO:0000256" key="11">
    <source>
        <dbReference type="SAM" id="MobiDB-lite"/>
    </source>
</evidence>
<gene>
    <name evidence="12" type="ORF">ABW22_08610</name>
</gene>
<dbReference type="Pfam" id="PF03748">
    <property type="entry name" value="FliL"/>
    <property type="match status" value="1"/>
</dbReference>
<keyword evidence="12" id="KW-0969">Cilium</keyword>
<dbReference type="OrthoDB" id="5297029at2"/>
<keyword evidence="7 10" id="KW-0283">Flagellar rotation</keyword>
<dbReference type="EMBL" id="LDUG01000021">
    <property type="protein sequence ID" value="KVW96083.1"/>
    <property type="molecule type" value="Genomic_DNA"/>
</dbReference>
<dbReference type="AlphaFoldDB" id="A0A106BP58"/>
<accession>A0A106BP58</accession>
<dbReference type="InterPro" id="IPR005503">
    <property type="entry name" value="FliL"/>
</dbReference>
<dbReference type="NCBIfam" id="NF005435">
    <property type="entry name" value="PRK07021.1"/>
    <property type="match status" value="1"/>
</dbReference>
<comment type="caution">
    <text evidence="12">The sequence shown here is derived from an EMBL/GenBank/DDBJ whole genome shotgun (WGS) entry which is preliminary data.</text>
</comment>
<evidence type="ECO:0000256" key="5">
    <source>
        <dbReference type="ARBA" id="ARBA00022500"/>
    </source>
</evidence>
<evidence type="ECO:0000256" key="10">
    <source>
        <dbReference type="RuleBase" id="RU364125"/>
    </source>
</evidence>
<reference evidence="12 13" key="1">
    <citation type="journal article" date="2015" name="Appl. Environ. Microbiol.">
        <title>Aerobic and Anaerobic Thiosulfate Oxidation by a Cold-Adapted, Subglacial Chemoautotroph.</title>
        <authorList>
            <person name="Harrold Z.R."/>
            <person name="Skidmore M.L."/>
            <person name="Hamilton T.L."/>
            <person name="Desch L."/>
            <person name="Amada K."/>
            <person name="van Gelder W."/>
            <person name="Glover K."/>
            <person name="Roden E.E."/>
            <person name="Boyd E.S."/>
        </authorList>
    </citation>
    <scope>NUCLEOTIDE SEQUENCE [LARGE SCALE GENOMIC DNA]</scope>
    <source>
        <strain evidence="12 13">RG</strain>
    </source>
</reference>
<keyword evidence="5 10" id="KW-0145">Chemotaxis</keyword>
<proteinExistence type="inferred from homology"/>
<evidence type="ECO:0000256" key="6">
    <source>
        <dbReference type="ARBA" id="ARBA00022692"/>
    </source>
</evidence>
<keyword evidence="9 10" id="KW-0472">Membrane</keyword>
<dbReference type="RefSeq" id="WP_059754894.1">
    <property type="nucleotide sequence ID" value="NZ_LDUG01000021.1"/>
</dbReference>
<dbReference type="GO" id="GO:0071978">
    <property type="term" value="P:bacterial-type flagellum-dependent swarming motility"/>
    <property type="evidence" value="ECO:0007669"/>
    <property type="project" value="TreeGrafter"/>
</dbReference>
<keyword evidence="10" id="KW-0997">Cell inner membrane</keyword>
<sequence length="171" mass="18363">MARPAVSAVSAKSAEPDEAVEAAPAGKSKKTLFIIIGALVVLLGGGGAATWFFTQSDGAPKEAKEKPQTAPIYLALETFTVNLQDGERYMQVDVTLQVADQAQADAIKLHMPRVRSRLLALLSSKHAEALTTAEAKQKLAQEILAQVKQPFYAKGKPQQVDDVLFTSFVIQ</sequence>
<keyword evidence="12" id="KW-0966">Cell projection</keyword>
<keyword evidence="13" id="KW-1185">Reference proteome</keyword>
<keyword evidence="6 10" id="KW-0812">Transmembrane</keyword>
<evidence type="ECO:0000256" key="1">
    <source>
        <dbReference type="ARBA" id="ARBA00002254"/>
    </source>
</evidence>
<dbReference type="PANTHER" id="PTHR35091:SF2">
    <property type="entry name" value="FLAGELLAR PROTEIN FLIL"/>
    <property type="match status" value="1"/>
</dbReference>
<evidence type="ECO:0000256" key="4">
    <source>
        <dbReference type="ARBA" id="ARBA00022475"/>
    </source>
</evidence>
<keyword evidence="4" id="KW-1003">Cell membrane</keyword>
<organism evidence="12 13">
    <name type="scientific">Thiobacillus denitrificans</name>
    <dbReference type="NCBI Taxonomy" id="36861"/>
    <lineage>
        <taxon>Bacteria</taxon>
        <taxon>Pseudomonadati</taxon>
        <taxon>Pseudomonadota</taxon>
        <taxon>Betaproteobacteria</taxon>
        <taxon>Nitrosomonadales</taxon>
        <taxon>Thiobacillaceae</taxon>
        <taxon>Thiobacillus</taxon>
    </lineage>
</organism>
<dbReference type="Proteomes" id="UP000064243">
    <property type="component" value="Unassembled WGS sequence"/>
</dbReference>
<evidence type="ECO:0000256" key="7">
    <source>
        <dbReference type="ARBA" id="ARBA00022779"/>
    </source>
</evidence>
<evidence type="ECO:0000256" key="8">
    <source>
        <dbReference type="ARBA" id="ARBA00022989"/>
    </source>
</evidence>
<comment type="function">
    <text evidence="1 10">Controls the rotational direction of flagella during chemotaxis.</text>
</comment>
<dbReference type="GO" id="GO:0006935">
    <property type="term" value="P:chemotaxis"/>
    <property type="evidence" value="ECO:0007669"/>
    <property type="project" value="UniProtKB-KW"/>
</dbReference>
<evidence type="ECO:0000256" key="9">
    <source>
        <dbReference type="ARBA" id="ARBA00023136"/>
    </source>
</evidence>
<dbReference type="PANTHER" id="PTHR35091">
    <property type="entry name" value="FLAGELLAR PROTEIN FLIL"/>
    <property type="match status" value="1"/>
</dbReference>
<protein>
    <recommendedName>
        <fullName evidence="10">Flagellar protein FliL</fullName>
    </recommendedName>
</protein>
<dbReference type="GO" id="GO:0005886">
    <property type="term" value="C:plasma membrane"/>
    <property type="evidence" value="ECO:0007669"/>
    <property type="project" value="UniProtKB-SubCell"/>
</dbReference>
<feature type="region of interest" description="Disordered" evidence="11">
    <location>
        <begin position="1"/>
        <end position="22"/>
    </location>
</feature>
<keyword evidence="8 10" id="KW-1133">Transmembrane helix</keyword>
<evidence type="ECO:0000313" key="12">
    <source>
        <dbReference type="EMBL" id="KVW96083.1"/>
    </source>
</evidence>
<comment type="similarity">
    <text evidence="3 10">Belongs to the FliL family.</text>
</comment>
<keyword evidence="12" id="KW-0282">Flagellum</keyword>
<evidence type="ECO:0000256" key="2">
    <source>
        <dbReference type="ARBA" id="ARBA00004162"/>
    </source>
</evidence>
<evidence type="ECO:0000313" key="13">
    <source>
        <dbReference type="Proteomes" id="UP000064243"/>
    </source>
</evidence>
<feature type="transmembrane region" description="Helical" evidence="10">
    <location>
        <begin position="32"/>
        <end position="53"/>
    </location>
</feature>
<dbReference type="GO" id="GO:0009425">
    <property type="term" value="C:bacterial-type flagellum basal body"/>
    <property type="evidence" value="ECO:0007669"/>
    <property type="project" value="InterPro"/>
</dbReference>
<dbReference type="PATRIC" id="fig|36861.3.peg.1380"/>
<comment type="subcellular location">
    <subcellularLocation>
        <location evidence="10">Cell inner membrane</location>
    </subcellularLocation>
    <subcellularLocation>
        <location evidence="2">Cell membrane</location>
        <topology evidence="2">Single-pass membrane protein</topology>
    </subcellularLocation>
</comment>
<evidence type="ECO:0000256" key="3">
    <source>
        <dbReference type="ARBA" id="ARBA00008281"/>
    </source>
</evidence>
<name>A0A106BP58_THIDE</name>